<dbReference type="Gene3D" id="3.30.160.60">
    <property type="entry name" value="Classic Zinc Finger"/>
    <property type="match status" value="5"/>
</dbReference>
<dbReference type="SMART" id="SM00355">
    <property type="entry name" value="ZnF_C2H2"/>
    <property type="match status" value="6"/>
</dbReference>
<feature type="domain" description="C2H2-type" evidence="7">
    <location>
        <begin position="478"/>
        <end position="508"/>
    </location>
</feature>
<gene>
    <name evidence="8" type="ORF">AJ79_02358</name>
</gene>
<evidence type="ECO:0000256" key="6">
    <source>
        <dbReference type="SAM" id="MobiDB-lite"/>
    </source>
</evidence>
<evidence type="ECO:0000259" key="7">
    <source>
        <dbReference type="PROSITE" id="PS50157"/>
    </source>
</evidence>
<dbReference type="PROSITE" id="PS50157">
    <property type="entry name" value="ZINC_FINGER_C2H2_2"/>
    <property type="match status" value="3"/>
</dbReference>
<keyword evidence="2" id="KW-0677">Repeat</keyword>
<feature type="region of interest" description="Disordered" evidence="6">
    <location>
        <begin position="258"/>
        <end position="307"/>
    </location>
</feature>
<dbReference type="PROSITE" id="PS00028">
    <property type="entry name" value="ZINC_FINGER_C2H2_1"/>
    <property type="match status" value="3"/>
</dbReference>
<dbReference type="AlphaFoldDB" id="A0A2B7Y271"/>
<keyword evidence="9" id="KW-1185">Reference proteome</keyword>
<dbReference type="InterPro" id="IPR036236">
    <property type="entry name" value="Znf_C2H2_sf"/>
</dbReference>
<evidence type="ECO:0000313" key="9">
    <source>
        <dbReference type="Proteomes" id="UP000223968"/>
    </source>
</evidence>
<dbReference type="FunFam" id="3.30.160.60:FF:002452">
    <property type="entry name" value="zinc finger protein 142 isoform X4"/>
    <property type="match status" value="1"/>
</dbReference>
<keyword evidence="4" id="KW-0862">Zinc</keyword>
<dbReference type="SUPFAM" id="SSF57667">
    <property type="entry name" value="beta-beta-alpha zinc fingers"/>
    <property type="match status" value="3"/>
</dbReference>
<protein>
    <recommendedName>
        <fullName evidence="7">C2H2-type domain-containing protein</fullName>
    </recommendedName>
</protein>
<comment type="caution">
    <text evidence="8">The sequence shown here is derived from an EMBL/GenBank/DDBJ whole genome shotgun (WGS) entry which is preliminary data.</text>
</comment>
<accession>A0A2B7Y271</accession>
<sequence length="549" mass="60404">MAEKNSSVVPSCVDPSVCWGISQTEHCSAYPSCQMADPCCDDDNCSVQCSSACDGYVACDASTACSEVHCDDQSCQGLAPVCFDQSCVGDSQTDFDNGICDILNQDSSFNWNSESLLTSTSNTHYNNPFHSHHDTSTNICNEMSSTDHFAQPEQSLSNSRSYGFQFYQGHDSSLQGSTTTDPPTPSAPGMNQTIDLCPSLDNCNHQSHFGPVYSDCNPDEFLGFIPMEFQSQFHSIYPQLYPRFDGGLKLPCEMQPQHVHKNTSHQTQHSGRPTSSSLDSVQLKSSPSFTPPPKDSDITSLTSPDVDSADEPHICKCIVKDKLQGTATICGASFPDAGKLQEHLIQTHVGMVDGCQGHGFYCCWEGCHRPDEPFSQKSKLQGHFLTHSNHKGFRCSVCGKPFARQATLERHERSHRGEKPFACKLCDKSFTDSSELKTHMRIHTGEKPFKCNHPGCNFETGDSSNMSSHKLTHGVRKHRCHFAGCSKSFTRPDQLKRHLKTTHKEDSGSSVSLSSPVIDQFPLPQFEPPSGHSSLSVPYQDTAMPLTSR</sequence>
<feature type="region of interest" description="Disordered" evidence="6">
    <location>
        <begin position="172"/>
        <end position="193"/>
    </location>
</feature>
<dbReference type="GO" id="GO:0045944">
    <property type="term" value="P:positive regulation of transcription by RNA polymerase II"/>
    <property type="evidence" value="ECO:0007669"/>
    <property type="project" value="UniProtKB-ARBA"/>
</dbReference>
<dbReference type="GO" id="GO:0000978">
    <property type="term" value="F:RNA polymerase II cis-regulatory region sequence-specific DNA binding"/>
    <property type="evidence" value="ECO:0007669"/>
    <property type="project" value="TreeGrafter"/>
</dbReference>
<feature type="domain" description="C2H2-type" evidence="7">
    <location>
        <begin position="421"/>
        <end position="448"/>
    </location>
</feature>
<reference evidence="8 9" key="1">
    <citation type="submission" date="2017-10" db="EMBL/GenBank/DDBJ databases">
        <title>Comparative genomics in systemic dimorphic fungi from Ajellomycetaceae.</title>
        <authorList>
            <person name="Munoz J.F."/>
            <person name="Mcewen J.G."/>
            <person name="Clay O.K."/>
            <person name="Cuomo C.A."/>
        </authorList>
    </citation>
    <scope>NUCLEOTIDE SEQUENCE [LARGE SCALE GENOMIC DNA]</scope>
    <source>
        <strain evidence="8 9">UAMH5409</strain>
    </source>
</reference>
<dbReference type="EMBL" id="PDNB01000024">
    <property type="protein sequence ID" value="PGH15576.1"/>
    <property type="molecule type" value="Genomic_DNA"/>
</dbReference>
<organism evidence="8 9">
    <name type="scientific">Helicocarpus griseus UAMH5409</name>
    <dbReference type="NCBI Taxonomy" id="1447875"/>
    <lineage>
        <taxon>Eukaryota</taxon>
        <taxon>Fungi</taxon>
        <taxon>Dikarya</taxon>
        <taxon>Ascomycota</taxon>
        <taxon>Pezizomycotina</taxon>
        <taxon>Eurotiomycetes</taxon>
        <taxon>Eurotiomycetidae</taxon>
        <taxon>Onygenales</taxon>
        <taxon>Ajellomycetaceae</taxon>
        <taxon>Helicocarpus</taxon>
    </lineage>
</organism>
<proteinExistence type="predicted"/>
<evidence type="ECO:0000256" key="2">
    <source>
        <dbReference type="ARBA" id="ARBA00022737"/>
    </source>
</evidence>
<keyword evidence="1" id="KW-0479">Metal-binding</keyword>
<dbReference type="FunFam" id="3.30.160.60:FF:001704">
    <property type="entry name" value="C2H2 transcription factor, putative"/>
    <property type="match status" value="1"/>
</dbReference>
<dbReference type="PANTHER" id="PTHR19818">
    <property type="entry name" value="ZINC FINGER PROTEIN ZIC AND GLI"/>
    <property type="match status" value="1"/>
</dbReference>
<evidence type="ECO:0000256" key="3">
    <source>
        <dbReference type="ARBA" id="ARBA00022771"/>
    </source>
</evidence>
<feature type="compositionally biased region" description="Polar residues" evidence="6">
    <location>
        <begin position="264"/>
        <end position="274"/>
    </location>
</feature>
<feature type="domain" description="C2H2-type" evidence="7">
    <location>
        <begin position="393"/>
        <end position="420"/>
    </location>
</feature>
<dbReference type="GO" id="GO:0008270">
    <property type="term" value="F:zinc ion binding"/>
    <property type="evidence" value="ECO:0007669"/>
    <property type="project" value="UniProtKB-KW"/>
</dbReference>
<dbReference type="Pfam" id="PF00096">
    <property type="entry name" value="zf-C2H2"/>
    <property type="match status" value="3"/>
</dbReference>
<dbReference type="InterPro" id="IPR050329">
    <property type="entry name" value="GLI_C2H2-zinc-finger"/>
</dbReference>
<evidence type="ECO:0000256" key="5">
    <source>
        <dbReference type="PROSITE-ProRule" id="PRU00042"/>
    </source>
</evidence>
<dbReference type="GO" id="GO:0005634">
    <property type="term" value="C:nucleus"/>
    <property type="evidence" value="ECO:0007669"/>
    <property type="project" value="UniProtKB-ARBA"/>
</dbReference>
<evidence type="ECO:0000313" key="8">
    <source>
        <dbReference type="EMBL" id="PGH15576.1"/>
    </source>
</evidence>
<feature type="compositionally biased region" description="Polar residues" evidence="6">
    <location>
        <begin position="531"/>
        <end position="549"/>
    </location>
</feature>
<dbReference type="InterPro" id="IPR013087">
    <property type="entry name" value="Znf_C2H2_type"/>
</dbReference>
<keyword evidence="3 5" id="KW-0863">Zinc-finger</keyword>
<dbReference type="OrthoDB" id="3437960at2759"/>
<dbReference type="PANTHER" id="PTHR19818:SF139">
    <property type="entry name" value="PAIR-RULE PROTEIN ODD-PAIRED"/>
    <property type="match status" value="1"/>
</dbReference>
<evidence type="ECO:0000256" key="4">
    <source>
        <dbReference type="ARBA" id="ARBA00022833"/>
    </source>
</evidence>
<feature type="compositionally biased region" description="Low complexity" evidence="6">
    <location>
        <begin position="275"/>
        <end position="288"/>
    </location>
</feature>
<name>A0A2B7Y271_9EURO</name>
<dbReference type="Proteomes" id="UP000223968">
    <property type="component" value="Unassembled WGS sequence"/>
</dbReference>
<feature type="region of interest" description="Disordered" evidence="6">
    <location>
        <begin position="499"/>
        <end position="549"/>
    </location>
</feature>
<dbReference type="GO" id="GO:0000981">
    <property type="term" value="F:DNA-binding transcription factor activity, RNA polymerase II-specific"/>
    <property type="evidence" value="ECO:0007669"/>
    <property type="project" value="TreeGrafter"/>
</dbReference>
<evidence type="ECO:0000256" key="1">
    <source>
        <dbReference type="ARBA" id="ARBA00022723"/>
    </source>
</evidence>
<dbReference type="STRING" id="1447875.A0A2B7Y271"/>